<evidence type="ECO:0000256" key="1">
    <source>
        <dbReference type="SAM" id="Coils"/>
    </source>
</evidence>
<feature type="compositionally biased region" description="Basic residues" evidence="2">
    <location>
        <begin position="642"/>
        <end position="653"/>
    </location>
</feature>
<feature type="compositionally biased region" description="Basic and acidic residues" evidence="2">
    <location>
        <begin position="1"/>
        <end position="12"/>
    </location>
</feature>
<sequence>MSGSHRKQEIKNEPNSAGTGESALNRGAVVKTKNPSNSTSSPMRCDDVTLQEEASRANVAPIAQEHVDCPTLRAPKSIATKEISPLITFPTDLVRVLDRGEESTDPLSAPTPVRPTFPSYNGPEEILYTPESVLDHGLAMVKTAEASISELDVTNRMRLDVWKRDLQRLKTTSTQKTMIALSTGAGKSSVINALLDHNIVPTSGMRACTATVTEIAYHRRSTIDANIEFLTTDEWRAELLVLQGDLRDDDGNFKRDKRTNAGVAWHKVHAVYPGLTAEQLVEMTVDKIIASDKRVLEILDTTKKLRCPNSHEFTKEITKYVDSKNPKRSEKKDKKKGKDGDDPEYWPLIKQVKVWVKAEALSTGAVLCDLPGAADSNVARSNIAKEYMKHANCIWILAPIQRAVDDKTAKDLLGEAFKAQLLMDGNYDGSTITFIATKADDISASEVIRALGLDEDPQFESIRDRVEVLKKESKTAKKLKESASNRLKSLDQQIKRHQAIKAELEDHLRCLRTRKNFIPHLTAKQKRSRGDNPKKRKALVDDSRRNTKRRRIEDSDLESNMDTHSSSESDQESSDLTSIEYSDEPTEDSDVESYKDGDVKMKARKSRSNRSGSRMSTNSGSKLSTVESPSGDSDSDEDPASKRKRRTASKKRNQGYYDHEGSDIDSTDGSDDVETETSLKSKIYAEKAIIENFRSKVVTLKEQRKDANNIGAKTRKERASLQKEKNAFCALKRAEFSRDVLKADFRCGLRDLDETAALERDNESDDSTVPLRDYGSSASTVPLRDYDAIHLPVFCVSARDYARIHKLNRGDGSPSTFSDETQTEIPSLRAWCQDLTVASRERTAKMFLDAFKVFAQSVLSYVEVQEGISNTDRNALRAKWQTPAAPEPAYESDGDASLGLPNESGSDYRRRIKPSRKGFTGELIGISALLDNKFEAVVDSSVENLRERFGDGLQSKCAEGVQIATSSALRINDRFAGRTYWVTYRATLRRDGTFHEDLNELLCAPLTKKIASSWAQVFEANLFTSIDQRVLASVRELLKRVEMSITNIDLREKCQSQGELAVQEAEVELRKLVSAVSQLLQNQQKDISRCIAPKVKKRLHEAYSAPLRASGRGSVAFQKKVFRDLLKDLRNEIFVDCASNLFSQLEDVSIAVRDELDFALTKLAQKIEVNLSILWEGGGDTQKQRAARKDMLEISRQITFWQAAARTSGASG</sequence>
<dbReference type="Gene3D" id="3.40.50.300">
    <property type="entry name" value="P-loop containing nucleotide triphosphate hydrolases"/>
    <property type="match status" value="1"/>
</dbReference>
<evidence type="ECO:0000256" key="2">
    <source>
        <dbReference type="SAM" id="MobiDB-lite"/>
    </source>
</evidence>
<feature type="region of interest" description="Disordered" evidence="2">
    <location>
        <begin position="1"/>
        <end position="44"/>
    </location>
</feature>
<dbReference type="STRING" id="933852.A0A0C2X2Q3"/>
<organism evidence="4 5">
    <name type="scientific">Serendipita vermifera MAFF 305830</name>
    <dbReference type="NCBI Taxonomy" id="933852"/>
    <lineage>
        <taxon>Eukaryota</taxon>
        <taxon>Fungi</taxon>
        <taxon>Dikarya</taxon>
        <taxon>Basidiomycota</taxon>
        <taxon>Agaricomycotina</taxon>
        <taxon>Agaricomycetes</taxon>
        <taxon>Sebacinales</taxon>
        <taxon>Serendipitaceae</taxon>
        <taxon>Serendipita</taxon>
    </lineage>
</organism>
<dbReference type="OrthoDB" id="3598281at2759"/>
<dbReference type="AlphaFoldDB" id="A0A0C2X2Q3"/>
<feature type="region of interest" description="Disordered" evidence="2">
    <location>
        <begin position="881"/>
        <end position="911"/>
    </location>
</feature>
<dbReference type="HOGENOM" id="CLU_005249_4_1_1"/>
<protein>
    <recommendedName>
        <fullName evidence="3">Dynamin N-terminal domain-containing protein</fullName>
    </recommendedName>
</protein>
<evidence type="ECO:0000313" key="5">
    <source>
        <dbReference type="Proteomes" id="UP000054097"/>
    </source>
</evidence>
<feature type="coiled-coil region" evidence="1">
    <location>
        <begin position="466"/>
        <end position="514"/>
    </location>
</feature>
<feature type="compositionally biased region" description="Basic and acidic residues" evidence="2">
    <location>
        <begin position="592"/>
        <end position="601"/>
    </location>
</feature>
<evidence type="ECO:0000313" key="4">
    <source>
        <dbReference type="EMBL" id="KIM23722.1"/>
    </source>
</evidence>
<proteinExistence type="predicted"/>
<dbReference type="SUPFAM" id="SSF52540">
    <property type="entry name" value="P-loop containing nucleoside triphosphate hydrolases"/>
    <property type="match status" value="1"/>
</dbReference>
<accession>A0A0C2X2Q3</accession>
<reference evidence="4 5" key="1">
    <citation type="submission" date="2014-04" db="EMBL/GenBank/DDBJ databases">
        <authorList>
            <consortium name="DOE Joint Genome Institute"/>
            <person name="Kuo A."/>
            <person name="Zuccaro A."/>
            <person name="Kohler A."/>
            <person name="Nagy L.G."/>
            <person name="Floudas D."/>
            <person name="Copeland A."/>
            <person name="Barry K.W."/>
            <person name="Cichocki N."/>
            <person name="Veneault-Fourrey C."/>
            <person name="LaButti K."/>
            <person name="Lindquist E.A."/>
            <person name="Lipzen A."/>
            <person name="Lundell T."/>
            <person name="Morin E."/>
            <person name="Murat C."/>
            <person name="Sun H."/>
            <person name="Tunlid A."/>
            <person name="Henrissat B."/>
            <person name="Grigoriev I.V."/>
            <person name="Hibbett D.S."/>
            <person name="Martin F."/>
            <person name="Nordberg H.P."/>
            <person name="Cantor M.N."/>
            <person name="Hua S.X."/>
        </authorList>
    </citation>
    <scope>NUCLEOTIDE SEQUENCE [LARGE SCALE GENOMIC DNA]</scope>
    <source>
        <strain evidence="4 5">MAFF 305830</strain>
    </source>
</reference>
<feature type="compositionally biased region" description="Acidic residues" evidence="2">
    <location>
        <begin position="663"/>
        <end position="673"/>
    </location>
</feature>
<feature type="compositionally biased region" description="Polar residues" evidence="2">
    <location>
        <begin position="609"/>
        <end position="626"/>
    </location>
</feature>
<evidence type="ECO:0000259" key="3">
    <source>
        <dbReference type="Pfam" id="PF00350"/>
    </source>
</evidence>
<feature type="compositionally biased region" description="Acidic residues" evidence="2">
    <location>
        <begin position="581"/>
        <end position="591"/>
    </location>
</feature>
<feature type="compositionally biased region" description="Polar residues" evidence="2">
    <location>
        <begin position="33"/>
        <end position="42"/>
    </location>
</feature>
<dbReference type="InterPro" id="IPR045063">
    <property type="entry name" value="Dynamin_N"/>
</dbReference>
<keyword evidence="1" id="KW-0175">Coiled coil</keyword>
<feature type="region of interest" description="Disordered" evidence="2">
    <location>
        <begin position="322"/>
        <end position="342"/>
    </location>
</feature>
<feature type="domain" description="Dynamin N-terminal" evidence="3">
    <location>
        <begin position="184"/>
        <end position="412"/>
    </location>
</feature>
<feature type="region of interest" description="Disordered" evidence="2">
    <location>
        <begin position="523"/>
        <end position="673"/>
    </location>
</feature>
<dbReference type="PANTHER" id="PTHR36681:SF3">
    <property type="entry name" value="NUCLEAR GTPASE, GERMINAL CENTER-ASSOCIATED, TANDEM DUPLICATE 3"/>
    <property type="match status" value="1"/>
</dbReference>
<keyword evidence="5" id="KW-1185">Reference proteome</keyword>
<dbReference type="Pfam" id="PF00350">
    <property type="entry name" value="Dynamin_N"/>
    <property type="match status" value="1"/>
</dbReference>
<dbReference type="Proteomes" id="UP000054097">
    <property type="component" value="Unassembled WGS sequence"/>
</dbReference>
<dbReference type="EMBL" id="KN824333">
    <property type="protein sequence ID" value="KIM23722.1"/>
    <property type="molecule type" value="Genomic_DNA"/>
</dbReference>
<gene>
    <name evidence="4" type="ORF">M408DRAFT_27677</name>
</gene>
<dbReference type="PANTHER" id="PTHR36681">
    <property type="entry name" value="NUCLEAR GTPASE, GERMINAL CENTER-ASSOCIATED, TANDEM DUPLICATE 3"/>
    <property type="match status" value="1"/>
</dbReference>
<feature type="compositionally biased region" description="Basic and acidic residues" evidence="2">
    <location>
        <begin position="528"/>
        <end position="545"/>
    </location>
</feature>
<reference evidence="5" key="2">
    <citation type="submission" date="2015-01" db="EMBL/GenBank/DDBJ databases">
        <title>Evolutionary Origins and Diversification of the Mycorrhizal Mutualists.</title>
        <authorList>
            <consortium name="DOE Joint Genome Institute"/>
            <consortium name="Mycorrhizal Genomics Consortium"/>
            <person name="Kohler A."/>
            <person name="Kuo A."/>
            <person name="Nagy L.G."/>
            <person name="Floudas D."/>
            <person name="Copeland A."/>
            <person name="Barry K.W."/>
            <person name="Cichocki N."/>
            <person name="Veneault-Fourrey C."/>
            <person name="LaButti K."/>
            <person name="Lindquist E.A."/>
            <person name="Lipzen A."/>
            <person name="Lundell T."/>
            <person name="Morin E."/>
            <person name="Murat C."/>
            <person name="Riley R."/>
            <person name="Ohm R."/>
            <person name="Sun H."/>
            <person name="Tunlid A."/>
            <person name="Henrissat B."/>
            <person name="Grigoriev I.V."/>
            <person name="Hibbett D.S."/>
            <person name="Martin F."/>
        </authorList>
    </citation>
    <scope>NUCLEOTIDE SEQUENCE [LARGE SCALE GENOMIC DNA]</scope>
    <source>
        <strain evidence="5">MAFF 305830</strain>
    </source>
</reference>
<feature type="compositionally biased region" description="Basic and acidic residues" evidence="2">
    <location>
        <begin position="322"/>
        <end position="340"/>
    </location>
</feature>
<dbReference type="InterPro" id="IPR027417">
    <property type="entry name" value="P-loop_NTPase"/>
</dbReference>
<name>A0A0C2X2Q3_SERVB</name>
<feature type="region of interest" description="Disordered" evidence="2">
    <location>
        <begin position="101"/>
        <end position="120"/>
    </location>
</feature>